<organism evidence="10 11">
    <name type="scientific">Mythimna separata</name>
    <name type="common">Oriental armyworm</name>
    <name type="synonym">Pseudaletia separata</name>
    <dbReference type="NCBI Taxonomy" id="271217"/>
    <lineage>
        <taxon>Eukaryota</taxon>
        <taxon>Metazoa</taxon>
        <taxon>Ecdysozoa</taxon>
        <taxon>Arthropoda</taxon>
        <taxon>Hexapoda</taxon>
        <taxon>Insecta</taxon>
        <taxon>Pterygota</taxon>
        <taxon>Neoptera</taxon>
        <taxon>Endopterygota</taxon>
        <taxon>Lepidoptera</taxon>
        <taxon>Glossata</taxon>
        <taxon>Ditrysia</taxon>
        <taxon>Noctuoidea</taxon>
        <taxon>Noctuidae</taxon>
        <taxon>Noctuinae</taxon>
        <taxon>Hadenini</taxon>
        <taxon>Mythimna</taxon>
    </lineage>
</organism>
<evidence type="ECO:0000313" key="11">
    <source>
        <dbReference type="Proteomes" id="UP001231518"/>
    </source>
</evidence>
<evidence type="ECO:0000256" key="1">
    <source>
        <dbReference type="ARBA" id="ARBA00012493"/>
    </source>
</evidence>
<keyword evidence="6" id="KW-0378">Hydrolase</keyword>
<dbReference type="Gene3D" id="3.30.420.10">
    <property type="entry name" value="Ribonuclease H-like superfamily/Ribonuclease H"/>
    <property type="match status" value="1"/>
</dbReference>
<dbReference type="PANTHER" id="PTHR37984:SF5">
    <property type="entry name" value="PROTEIN NYNRIN-LIKE"/>
    <property type="match status" value="1"/>
</dbReference>
<comment type="caution">
    <text evidence="10">The sequence shown here is derived from an EMBL/GenBank/DDBJ whole genome shotgun (WGS) entry which is preliminary data.</text>
</comment>
<dbReference type="EC" id="2.7.7.49" evidence="1"/>
<dbReference type="InterPro" id="IPR041373">
    <property type="entry name" value="RT_RNaseH"/>
</dbReference>
<dbReference type="InterPro" id="IPR021109">
    <property type="entry name" value="Peptidase_aspartic_dom_sf"/>
</dbReference>
<evidence type="ECO:0000313" key="10">
    <source>
        <dbReference type="EMBL" id="KAJ8728892.1"/>
    </source>
</evidence>
<evidence type="ECO:0000256" key="2">
    <source>
        <dbReference type="ARBA" id="ARBA00022679"/>
    </source>
</evidence>
<gene>
    <name evidence="10" type="ORF">PYW07_006588</name>
</gene>
<evidence type="ECO:0000256" key="7">
    <source>
        <dbReference type="ARBA" id="ARBA00022918"/>
    </source>
</evidence>
<evidence type="ECO:0000259" key="8">
    <source>
        <dbReference type="PROSITE" id="PS50878"/>
    </source>
</evidence>
<dbReference type="InterPro" id="IPR043128">
    <property type="entry name" value="Rev_trsase/Diguanyl_cyclase"/>
</dbReference>
<dbReference type="CDD" id="cd01647">
    <property type="entry name" value="RT_LTR"/>
    <property type="match status" value="1"/>
</dbReference>
<dbReference type="GO" id="GO:0004519">
    <property type="term" value="F:endonuclease activity"/>
    <property type="evidence" value="ECO:0007669"/>
    <property type="project" value="UniProtKB-KW"/>
</dbReference>
<dbReference type="InterPro" id="IPR043502">
    <property type="entry name" value="DNA/RNA_pol_sf"/>
</dbReference>
<dbReference type="FunFam" id="3.30.420.10:FF:000032">
    <property type="entry name" value="Retrovirus-related Pol polyprotein from transposon 297-like Protein"/>
    <property type="match status" value="1"/>
</dbReference>
<name>A0AAD7YTW0_MYTSE</name>
<dbReference type="Gene3D" id="1.10.340.70">
    <property type="match status" value="1"/>
</dbReference>
<evidence type="ECO:0000256" key="6">
    <source>
        <dbReference type="ARBA" id="ARBA00022801"/>
    </source>
</evidence>
<keyword evidence="2" id="KW-0808">Transferase</keyword>
<evidence type="ECO:0000259" key="9">
    <source>
        <dbReference type="PROSITE" id="PS50994"/>
    </source>
</evidence>
<dbReference type="Pfam" id="PF17917">
    <property type="entry name" value="RT_RNaseH"/>
    <property type="match status" value="1"/>
</dbReference>
<dbReference type="InterPro" id="IPR001584">
    <property type="entry name" value="Integrase_cat-core"/>
</dbReference>
<reference evidence="10" key="1">
    <citation type="submission" date="2023-03" db="EMBL/GenBank/DDBJ databases">
        <title>Chromosome-level genomes of two armyworms, Mythimna separata and Mythimna loreyi, provide insights into the biosynthesis and reception of sex pheromones.</title>
        <authorList>
            <person name="Zhao H."/>
        </authorList>
    </citation>
    <scope>NUCLEOTIDE SEQUENCE</scope>
    <source>
        <strain evidence="10">BeijingLab</strain>
        <tissue evidence="10">Pupa</tissue>
    </source>
</reference>
<dbReference type="GO" id="GO:0003964">
    <property type="term" value="F:RNA-directed DNA polymerase activity"/>
    <property type="evidence" value="ECO:0007669"/>
    <property type="project" value="UniProtKB-KW"/>
</dbReference>
<dbReference type="Pfam" id="PF00665">
    <property type="entry name" value="rve"/>
    <property type="match status" value="1"/>
</dbReference>
<dbReference type="FunFam" id="3.10.20.370:FF:000001">
    <property type="entry name" value="Retrovirus-related Pol polyprotein from transposon 17.6-like protein"/>
    <property type="match status" value="1"/>
</dbReference>
<dbReference type="Gene3D" id="3.30.70.270">
    <property type="match status" value="2"/>
</dbReference>
<dbReference type="Pfam" id="PF00078">
    <property type="entry name" value="RVT_1"/>
    <property type="match status" value="1"/>
</dbReference>
<evidence type="ECO:0000256" key="3">
    <source>
        <dbReference type="ARBA" id="ARBA00022695"/>
    </source>
</evidence>
<dbReference type="PROSITE" id="PS50878">
    <property type="entry name" value="RT_POL"/>
    <property type="match status" value="1"/>
</dbReference>
<keyword evidence="3" id="KW-0548">Nucleotidyltransferase</keyword>
<dbReference type="SUPFAM" id="SSF56672">
    <property type="entry name" value="DNA/RNA polymerases"/>
    <property type="match status" value="1"/>
</dbReference>
<keyword evidence="11" id="KW-1185">Reference proteome</keyword>
<feature type="domain" description="Reverse transcriptase" evidence="8">
    <location>
        <begin position="268"/>
        <end position="452"/>
    </location>
</feature>
<dbReference type="InterPro" id="IPR036397">
    <property type="entry name" value="RNaseH_sf"/>
</dbReference>
<dbReference type="GO" id="GO:0042575">
    <property type="term" value="C:DNA polymerase complex"/>
    <property type="evidence" value="ECO:0007669"/>
    <property type="project" value="UniProtKB-ARBA"/>
</dbReference>
<dbReference type="SUPFAM" id="SSF53098">
    <property type="entry name" value="Ribonuclease H-like"/>
    <property type="match status" value="1"/>
</dbReference>
<feature type="domain" description="Integrase catalytic" evidence="9">
    <location>
        <begin position="891"/>
        <end position="1060"/>
    </location>
</feature>
<dbReference type="AlphaFoldDB" id="A0AAD7YTW0"/>
<evidence type="ECO:0000256" key="4">
    <source>
        <dbReference type="ARBA" id="ARBA00022722"/>
    </source>
</evidence>
<dbReference type="FunFam" id="1.10.340.70:FF:000001">
    <property type="entry name" value="Retrovirus-related Pol polyprotein from transposon gypsy-like Protein"/>
    <property type="match status" value="1"/>
</dbReference>
<dbReference type="Gene3D" id="3.10.20.370">
    <property type="match status" value="1"/>
</dbReference>
<dbReference type="InterPro" id="IPR000477">
    <property type="entry name" value="RT_dom"/>
</dbReference>
<keyword evidence="5" id="KW-0255">Endonuclease</keyword>
<keyword evidence="7" id="KW-0695">RNA-directed DNA polymerase</keyword>
<dbReference type="InterPro" id="IPR041588">
    <property type="entry name" value="Integrase_H2C2"/>
</dbReference>
<dbReference type="EMBL" id="JARGEI010000007">
    <property type="protein sequence ID" value="KAJ8728892.1"/>
    <property type="molecule type" value="Genomic_DNA"/>
</dbReference>
<dbReference type="InterPro" id="IPR012337">
    <property type="entry name" value="RNaseH-like_sf"/>
</dbReference>
<dbReference type="FunFam" id="3.30.70.270:FF:000020">
    <property type="entry name" value="Transposon Tf2-6 polyprotein-like Protein"/>
    <property type="match status" value="1"/>
</dbReference>
<protein>
    <recommendedName>
        <fullName evidence="1">RNA-directed DNA polymerase</fullName>
        <ecNumber evidence="1">2.7.7.49</ecNumber>
    </recommendedName>
</protein>
<proteinExistence type="predicted"/>
<dbReference type="Gene3D" id="3.10.10.10">
    <property type="entry name" value="HIV Type 1 Reverse Transcriptase, subunit A, domain 1"/>
    <property type="match status" value="1"/>
</dbReference>
<dbReference type="PANTHER" id="PTHR37984">
    <property type="entry name" value="PROTEIN CBG26694"/>
    <property type="match status" value="1"/>
</dbReference>
<dbReference type="CDD" id="cd09274">
    <property type="entry name" value="RNase_HI_RT_Ty3"/>
    <property type="match status" value="1"/>
</dbReference>
<dbReference type="GO" id="GO:0003676">
    <property type="term" value="F:nucleic acid binding"/>
    <property type="evidence" value="ECO:0007669"/>
    <property type="project" value="InterPro"/>
</dbReference>
<keyword evidence="4" id="KW-0540">Nuclease</keyword>
<dbReference type="GO" id="GO:0015074">
    <property type="term" value="P:DNA integration"/>
    <property type="evidence" value="ECO:0007669"/>
    <property type="project" value="InterPro"/>
</dbReference>
<dbReference type="Proteomes" id="UP001231518">
    <property type="component" value="Chromosome 19"/>
</dbReference>
<accession>A0AAD7YTW0</accession>
<sequence>MLDCLKIPFHSQRLRIKGIGGDVISTGYVYINLRRNNVDFKHKFYVLKSLPSKVNGILGQDFFQAFKAILNFELKSLQLTSVCGKMITVPFTEIDNGNTFLTVGARSESIHFIETDILEESVIECQELCEGVFAANSIVKPTNGKVPLQILNTRDEDVNLYNITLNKTKLSDYRICHFSKPVMNADRVKNLFSLLKLNGLNEEEMKSIENICAKFPDVFHLPGDKLSTTPLCQQTIELKAHATPVYTKPYRLPYAQKAEVDKQIQKMLDDGIIEESRSPWSSPLLLVPKKQDSNGLKKWRIVIDYRKLNNQIQDDKFPLPNISDILDSLSGSMYYSHLDLYQGFYQNNLNPDSRPYTAFTTSKNQYQMTRLPMGLKTSPNAFSRMMTLAMTGLNYEKCLVYQDDLAVFGRNLNNHNQNLIDVFSRLRKVNLKLNPEKCKFLQKEILYLGHIVSEKGILPDPQKTKVVQNYPRPQNPQEVKRFVAFVNYYRKFIPNFAEYAYPLNKLCCKNVAFAWTDHCENSFQYLKKSLINPPVLQYPNFSENNTFILQTDASGTAIGSVLCNGDGRPVAYASRGLNEAERRYPTIEKELLAIVWSVKHFRPYLYGRQFRIQTDHRPLVYLFGMRDPSSRLLKFRLQLEEYNYSVEYLKGSKNAAADALSRIMLSSDDLKKISVLNVITRAQSKQMALSKNADFTESKSSHDSSSNNLEQAKVVEIIKKPNNLVELSLTTDKEIKRLSNKTLLEFSDYFIYVPSKSIIYLNPRSRSSFTRDGMMRDLRLLCKRYNINELCIIKNDKNKEFAIRLVESISNDCYWSGPRICLLRGVQKINNIDNRRVILNDFHLLPTSGHAGVNRMSNNIKRYYYWPSMDRDIRDFVSKCESCQKQKYSINTKQPMTITTTANSAFEKVYLDLVGPIPKDYNNYCYILTLQCELTKFVEAYPLHNKDTVSVAKSFVNNFVLRYGIPREIGTDRGTEFMSSTMTEVCKLLNISHLASTAYHHESLGALENSHKHLMAYLRINCLSHTSSWSEWLPYWCFSYNNTVHSETKYTPHELVFGKLCNLPSNLRSGVDPLYNLNSYPLELKYRLQVAQNDAKNNLILSKLKRKGNYDLHVNSIKYSKGNRILLKNPSGNKMHSIYLGPFLVLEDLGCNVKILRNNKEDIVHKNRTKLYKS</sequence>
<evidence type="ECO:0000256" key="5">
    <source>
        <dbReference type="ARBA" id="ARBA00022759"/>
    </source>
</evidence>
<dbReference type="PROSITE" id="PS50994">
    <property type="entry name" value="INTEGRASE"/>
    <property type="match status" value="1"/>
</dbReference>
<dbReference type="Pfam" id="PF17921">
    <property type="entry name" value="Integrase_H2C2"/>
    <property type="match status" value="1"/>
</dbReference>
<dbReference type="GO" id="GO:0016787">
    <property type="term" value="F:hydrolase activity"/>
    <property type="evidence" value="ECO:0007669"/>
    <property type="project" value="UniProtKB-KW"/>
</dbReference>
<dbReference type="InterPro" id="IPR050951">
    <property type="entry name" value="Retrovirus_Pol_polyprotein"/>
</dbReference>
<dbReference type="Gene3D" id="2.40.70.10">
    <property type="entry name" value="Acid Proteases"/>
    <property type="match status" value="1"/>
</dbReference>